<reference evidence="1" key="1">
    <citation type="submission" date="2018-06" db="EMBL/GenBank/DDBJ databases">
        <authorList>
            <person name="Zhirakovskaya E."/>
        </authorList>
    </citation>
    <scope>NUCLEOTIDE SEQUENCE</scope>
</reference>
<accession>A0A3B0TEX3</accession>
<evidence type="ECO:0000313" key="1">
    <source>
        <dbReference type="EMBL" id="VAW11897.1"/>
    </source>
</evidence>
<dbReference type="AlphaFoldDB" id="A0A3B0TEX3"/>
<protein>
    <submittedName>
        <fullName evidence="1">Uncharacterized protein</fullName>
    </submittedName>
</protein>
<dbReference type="EMBL" id="UOEN01000054">
    <property type="protein sequence ID" value="VAW11897.1"/>
    <property type="molecule type" value="Genomic_DNA"/>
</dbReference>
<sequence length="182" mass="19815">GDIIRDNSGPRFGAFSQEDNYVFRVASGAQVDVYHSTIADNAAVSAVFGIAANAGSASEIRNSIIHDSSSGDILDVNFGPVDITSCILHEKLSLNLLPFPIRDDLMIDDPRFVDRAGNNYHIDPITSPAIDFATSNQSTLPDMDFETRGNDYPEVNDLFGPFEVGADEAYKPNEMFSDGFEN</sequence>
<proteinExistence type="predicted"/>
<name>A0A3B0TEX3_9ZZZZ</name>
<feature type="non-terminal residue" evidence="1">
    <location>
        <position position="1"/>
    </location>
</feature>
<gene>
    <name evidence="1" type="ORF">MNBD_BACTEROID05-100</name>
</gene>
<organism evidence="1">
    <name type="scientific">hydrothermal vent metagenome</name>
    <dbReference type="NCBI Taxonomy" id="652676"/>
    <lineage>
        <taxon>unclassified sequences</taxon>
        <taxon>metagenomes</taxon>
        <taxon>ecological metagenomes</taxon>
    </lineage>
</organism>